<reference evidence="1" key="2">
    <citation type="journal article" date="2007" name="Science">
        <title>Draft genome sequence of the sexually transmitted pathogen Trichomonas vaginalis.</title>
        <authorList>
            <person name="Carlton J.M."/>
            <person name="Hirt R.P."/>
            <person name="Silva J.C."/>
            <person name="Delcher A.L."/>
            <person name="Schatz M."/>
            <person name="Zhao Q."/>
            <person name="Wortman J.R."/>
            <person name="Bidwell S.L."/>
            <person name="Alsmark U.C.M."/>
            <person name="Besteiro S."/>
            <person name="Sicheritz-Ponten T."/>
            <person name="Noel C.J."/>
            <person name="Dacks J.B."/>
            <person name="Foster P.G."/>
            <person name="Simillion C."/>
            <person name="Van de Peer Y."/>
            <person name="Miranda-Saavedra D."/>
            <person name="Barton G.J."/>
            <person name="Westrop G.D."/>
            <person name="Mueller S."/>
            <person name="Dessi D."/>
            <person name="Fiori P.L."/>
            <person name="Ren Q."/>
            <person name="Paulsen I."/>
            <person name="Zhang H."/>
            <person name="Bastida-Corcuera F.D."/>
            <person name="Simoes-Barbosa A."/>
            <person name="Brown M.T."/>
            <person name="Hayes R.D."/>
            <person name="Mukherjee M."/>
            <person name="Okumura C.Y."/>
            <person name="Schneider R."/>
            <person name="Smith A.J."/>
            <person name="Vanacova S."/>
            <person name="Villalvazo M."/>
            <person name="Haas B.J."/>
            <person name="Pertea M."/>
            <person name="Feldblyum T.V."/>
            <person name="Utterback T.R."/>
            <person name="Shu C.L."/>
            <person name="Osoegawa K."/>
            <person name="de Jong P.J."/>
            <person name="Hrdy I."/>
            <person name="Horvathova L."/>
            <person name="Zubacova Z."/>
            <person name="Dolezal P."/>
            <person name="Malik S.B."/>
            <person name="Logsdon J.M. Jr."/>
            <person name="Henze K."/>
            <person name="Gupta A."/>
            <person name="Wang C.C."/>
            <person name="Dunne R.L."/>
            <person name="Upcroft J.A."/>
            <person name="Upcroft P."/>
            <person name="White O."/>
            <person name="Salzberg S.L."/>
            <person name="Tang P."/>
            <person name="Chiu C.-H."/>
            <person name="Lee Y.-S."/>
            <person name="Embley T.M."/>
            <person name="Coombs G.H."/>
            <person name="Mottram J.C."/>
            <person name="Tachezy J."/>
            <person name="Fraser-Liggett C.M."/>
            <person name="Johnson P.J."/>
        </authorList>
    </citation>
    <scope>NUCLEOTIDE SEQUENCE [LARGE SCALE GENOMIC DNA]</scope>
    <source>
        <strain evidence="1">G3</strain>
    </source>
</reference>
<keyword evidence="2" id="KW-1185">Reference proteome</keyword>
<dbReference type="AlphaFoldDB" id="A2GNI7"/>
<sequence length="98" mass="10959">MKVNYSARIASKQMLNDLIDSNLRSTEVLTSAIGEFCTFYPEAQNALDILLSICSYTEGGNENASQLPQNFSIESFANINGSFFTEKFAKINQKIFMN</sequence>
<gene>
    <name evidence="1" type="ORF">TVAG_565410</name>
</gene>
<reference evidence="1" key="1">
    <citation type="submission" date="2006-10" db="EMBL/GenBank/DDBJ databases">
        <authorList>
            <person name="Amadeo P."/>
            <person name="Zhao Q."/>
            <person name="Wortman J."/>
            <person name="Fraser-Liggett C."/>
            <person name="Carlton J."/>
        </authorList>
    </citation>
    <scope>NUCLEOTIDE SEQUENCE</scope>
    <source>
        <strain evidence="1">G3</strain>
    </source>
</reference>
<dbReference type="VEuPathDB" id="TrichDB:TVAGG3_0172300"/>
<proteinExistence type="predicted"/>
<evidence type="ECO:0000313" key="1">
    <source>
        <dbReference type="EMBL" id="EAX81280.1"/>
    </source>
</evidence>
<name>A2GNI7_TRIV3</name>
<organism evidence="1 2">
    <name type="scientific">Trichomonas vaginalis (strain ATCC PRA-98 / G3)</name>
    <dbReference type="NCBI Taxonomy" id="412133"/>
    <lineage>
        <taxon>Eukaryota</taxon>
        <taxon>Metamonada</taxon>
        <taxon>Parabasalia</taxon>
        <taxon>Trichomonadida</taxon>
        <taxon>Trichomonadidae</taxon>
        <taxon>Trichomonas</taxon>
    </lineage>
</organism>
<dbReference type="EMBL" id="DS117773">
    <property type="protein sequence ID" value="EAX81280.1"/>
    <property type="molecule type" value="Genomic_DNA"/>
</dbReference>
<evidence type="ECO:0000313" key="2">
    <source>
        <dbReference type="Proteomes" id="UP000001542"/>
    </source>
</evidence>
<dbReference type="Proteomes" id="UP000001542">
    <property type="component" value="Unassembled WGS sequence"/>
</dbReference>
<protein>
    <submittedName>
        <fullName evidence="1">Uncharacterized protein</fullName>
    </submittedName>
</protein>
<dbReference type="VEuPathDB" id="TrichDB:TVAG_565410"/>
<accession>A2GNI7</accession>
<dbReference type="InParanoid" id="A2GNI7"/>
<dbReference type="KEGG" id="tva:4738904"/>
<dbReference type="RefSeq" id="XP_001294210.1">
    <property type="nucleotide sequence ID" value="XM_001294209.1"/>
</dbReference>